<comment type="caution">
    <text evidence="1">The sequence shown here is derived from an EMBL/GenBank/DDBJ whole genome shotgun (WGS) entry which is preliminary data.</text>
</comment>
<sequence length="62" mass="7621">MFLLSYFLEKNLIIISINFTNSIQKPLLIIYLLKKTVEINKLPQEYQYFFSDEFYTNFFILR</sequence>
<gene>
    <name evidence="1" type="ORF">BpHYR1_049226</name>
</gene>
<reference evidence="1 2" key="1">
    <citation type="journal article" date="2018" name="Sci. Rep.">
        <title>Genomic signatures of local adaptation to the degree of environmental predictability in rotifers.</title>
        <authorList>
            <person name="Franch-Gras L."/>
            <person name="Hahn C."/>
            <person name="Garcia-Roger E.M."/>
            <person name="Carmona M.J."/>
            <person name="Serra M."/>
            <person name="Gomez A."/>
        </authorList>
    </citation>
    <scope>NUCLEOTIDE SEQUENCE [LARGE SCALE GENOMIC DNA]</scope>
    <source>
        <strain evidence="1">HYR1</strain>
    </source>
</reference>
<name>A0A3M7RXA5_BRAPC</name>
<protein>
    <submittedName>
        <fullName evidence="1">Uncharacterized protein</fullName>
    </submittedName>
</protein>
<evidence type="ECO:0000313" key="2">
    <source>
        <dbReference type="Proteomes" id="UP000276133"/>
    </source>
</evidence>
<dbReference type="EMBL" id="REGN01002441">
    <property type="protein sequence ID" value="RNA28070.1"/>
    <property type="molecule type" value="Genomic_DNA"/>
</dbReference>
<proteinExistence type="predicted"/>
<dbReference type="AlphaFoldDB" id="A0A3M7RXA5"/>
<evidence type="ECO:0000313" key="1">
    <source>
        <dbReference type="EMBL" id="RNA28070.1"/>
    </source>
</evidence>
<keyword evidence="2" id="KW-1185">Reference proteome</keyword>
<dbReference type="Proteomes" id="UP000276133">
    <property type="component" value="Unassembled WGS sequence"/>
</dbReference>
<accession>A0A3M7RXA5</accession>
<organism evidence="1 2">
    <name type="scientific">Brachionus plicatilis</name>
    <name type="common">Marine rotifer</name>
    <name type="synonym">Brachionus muelleri</name>
    <dbReference type="NCBI Taxonomy" id="10195"/>
    <lineage>
        <taxon>Eukaryota</taxon>
        <taxon>Metazoa</taxon>
        <taxon>Spiralia</taxon>
        <taxon>Gnathifera</taxon>
        <taxon>Rotifera</taxon>
        <taxon>Eurotatoria</taxon>
        <taxon>Monogononta</taxon>
        <taxon>Pseudotrocha</taxon>
        <taxon>Ploima</taxon>
        <taxon>Brachionidae</taxon>
        <taxon>Brachionus</taxon>
    </lineage>
</organism>